<dbReference type="AlphaFoldDB" id="U4QEC2"/>
<dbReference type="PATRIC" id="fig|424182.3.peg.4957"/>
<reference evidence="1 2" key="1">
    <citation type="journal article" date="2013" name="Genome Announc.">
        <title>Complete Genome Sequence of the Sesbania Symbiont and Rice Growth-Promoting Endophyte Rhizobium sp. Strain IRBG74.</title>
        <authorList>
            <person name="Crook M.B."/>
            <person name="Mitra S."/>
            <person name="Ane J.M."/>
            <person name="Sadowsky M.J."/>
            <person name="Gyaneshwar P."/>
        </authorList>
    </citation>
    <scope>NUCLEOTIDE SEQUENCE [LARGE SCALE GENOMIC DNA]</scope>
    <source>
        <strain evidence="1 2">IRBG74</strain>
        <plasmid evidence="2">IRBL74_p</plasmid>
    </source>
</reference>
<evidence type="ECO:0000313" key="2">
    <source>
        <dbReference type="Proteomes" id="UP000016944"/>
    </source>
</evidence>
<dbReference type="EMBL" id="HG518324">
    <property type="protein sequence ID" value="CDI11943.1"/>
    <property type="molecule type" value="Genomic_DNA"/>
</dbReference>
<dbReference type="Proteomes" id="UP000016944">
    <property type="component" value="Plasmid IRBL74_p"/>
</dbReference>
<keyword evidence="1" id="KW-0614">Plasmid</keyword>
<dbReference type="HOGENOM" id="CLU_2976255_0_0_5"/>
<accession>U4QEC2</accession>
<proteinExistence type="predicted"/>
<gene>
    <name evidence="1" type="ORF">BN877_p0214</name>
</gene>
<evidence type="ECO:0000313" key="1">
    <source>
        <dbReference type="EMBL" id="CDI11943.1"/>
    </source>
</evidence>
<geneLocation type="plasmid" evidence="1 2">
    <name>IRBL74_p</name>
</geneLocation>
<dbReference type="KEGG" id="rir:BN877_p0214"/>
<organism evidence="1 2">
    <name type="scientific">Agrobacterium pusense</name>
    <dbReference type="NCBI Taxonomy" id="648995"/>
    <lineage>
        <taxon>Bacteria</taxon>
        <taxon>Pseudomonadati</taxon>
        <taxon>Pseudomonadota</taxon>
        <taxon>Alphaproteobacteria</taxon>
        <taxon>Hyphomicrobiales</taxon>
        <taxon>Rhizobiaceae</taxon>
        <taxon>Rhizobium/Agrobacterium group</taxon>
        <taxon>Agrobacterium</taxon>
    </lineage>
</organism>
<sequence length="58" mass="6617">MAPFTADVKVSMGAIALLLLLRLHGPDGWRIDLRRSNRPDGPRLKEGRLVLLPLEEWR</sequence>
<name>U4QEC2_9HYPH</name>
<protein>
    <submittedName>
        <fullName evidence="1">Uncharacterized protein</fullName>
    </submittedName>
</protein>